<dbReference type="InterPro" id="IPR049040">
    <property type="entry name" value="RMC1_N"/>
</dbReference>
<evidence type="ECO:0000313" key="4">
    <source>
        <dbReference type="Proteomes" id="UP001497472"/>
    </source>
</evidence>
<dbReference type="GO" id="GO:0005765">
    <property type="term" value="C:lysosomal membrane"/>
    <property type="evidence" value="ECO:0007669"/>
    <property type="project" value="TreeGrafter"/>
</dbReference>
<proteinExistence type="predicted"/>
<dbReference type="Proteomes" id="UP001497472">
    <property type="component" value="Unassembled WGS sequence"/>
</dbReference>
<sequence>MAKFCLNHSDKYYISLSDQPKRFDADSPVTNVFFDDNNGQVFTVRSGGVTGVTVNGLDDSKCTSFRMEDKGPIISIKFSPDHKVLAIQRNIDAQIPAVEFYNFQDLIPTNVEYSHSCKWKNAKILGFVWPRVNEIAFITDHGIELLQVLPEKKQLKTLKSISFSGAWYSWCAQSNIVLLAGNNGALLQPFSLHGSNISKLQKLELDSSRPVVERDVFVLRICDASWCAIFRHGSPTASTPGPTEVCLIPITGGNGIQHVLKTGLVGRFAVSVIDNLLIIHHQSSQTSQLFDILEETKCENNVAIHLPIVQGMSMKPALVDGQECPMYSGNWVVFQPDYIIDARLGCLWTVNLIHSGLAHNVPRDEISKIVGVLLRRKDGKDTIYSILNQLITQADVYLVELSRVFDEINSVYRKWADAEVARNTAGQVVEKAGNTFPVLISQADMCSRVLQTHADDKYLVQVVTAYLASLSLQNMVVQHPVAELCVRTLVTRGASARLRSLVRRGCLGEEQLLACQLLSLGHFDPAAAQLALDMMWRLKAFEEIVEVLLSWNEPVSAVGAAKQTGVWTTLAPRKLLAAAHHYAQETNTPTTFLAVYHALLARNERVRGSSHFVKGEQCDVYIEYYKQMMADS</sequence>
<dbReference type="PANTHER" id="PTHR12897:SF4">
    <property type="entry name" value="REGULATOR OF MON1-CCZ1 COMPLEX"/>
    <property type="match status" value="1"/>
</dbReference>
<dbReference type="PANTHER" id="PTHR12897">
    <property type="entry name" value="COLON CANCER-ASSOCIATED PROTEIN MIC1"/>
    <property type="match status" value="1"/>
</dbReference>
<evidence type="ECO:0000259" key="1">
    <source>
        <dbReference type="Pfam" id="PF07035"/>
    </source>
</evidence>
<dbReference type="InterPro" id="IPR040371">
    <property type="entry name" value="RMC1"/>
</dbReference>
<protein>
    <recommendedName>
        <fullName evidence="5">Mic1 domain-containing protein</fullName>
    </recommendedName>
</protein>
<evidence type="ECO:0000313" key="3">
    <source>
        <dbReference type="EMBL" id="CAK1544829.1"/>
    </source>
</evidence>
<gene>
    <name evidence="3" type="ORF">LNINA_LOCUS4540</name>
</gene>
<comment type="caution">
    <text evidence="3">The sequence shown here is derived from an EMBL/GenBank/DDBJ whole genome shotgun (WGS) entry which is preliminary data.</text>
</comment>
<feature type="domain" description="Regulator of MON1-CCZ1 complex N-terminal" evidence="2">
    <location>
        <begin position="32"/>
        <end position="155"/>
    </location>
</feature>
<dbReference type="SUPFAM" id="SSF82171">
    <property type="entry name" value="DPP6 N-terminal domain-like"/>
    <property type="match status" value="1"/>
</dbReference>
<organism evidence="3 4">
    <name type="scientific">Leptosia nina</name>
    <dbReference type="NCBI Taxonomy" id="320188"/>
    <lineage>
        <taxon>Eukaryota</taxon>
        <taxon>Metazoa</taxon>
        <taxon>Ecdysozoa</taxon>
        <taxon>Arthropoda</taxon>
        <taxon>Hexapoda</taxon>
        <taxon>Insecta</taxon>
        <taxon>Pterygota</taxon>
        <taxon>Neoptera</taxon>
        <taxon>Endopterygota</taxon>
        <taxon>Lepidoptera</taxon>
        <taxon>Glossata</taxon>
        <taxon>Ditrysia</taxon>
        <taxon>Papilionoidea</taxon>
        <taxon>Pieridae</taxon>
        <taxon>Pierinae</taxon>
        <taxon>Leptosia</taxon>
    </lineage>
</organism>
<keyword evidence="4" id="KW-1185">Reference proteome</keyword>
<dbReference type="Pfam" id="PF21029">
    <property type="entry name" value="RMC1_N"/>
    <property type="match status" value="1"/>
</dbReference>
<reference evidence="3 4" key="1">
    <citation type="submission" date="2023-11" db="EMBL/GenBank/DDBJ databases">
        <authorList>
            <person name="Okamura Y."/>
        </authorList>
    </citation>
    <scope>NUCLEOTIDE SEQUENCE [LARGE SCALE GENOMIC DNA]</scope>
</reference>
<accession>A0AAV1J8P1</accession>
<dbReference type="GO" id="GO:0010506">
    <property type="term" value="P:regulation of autophagy"/>
    <property type="evidence" value="ECO:0007669"/>
    <property type="project" value="InterPro"/>
</dbReference>
<dbReference type="Pfam" id="PF07035">
    <property type="entry name" value="RMC1_C"/>
    <property type="match status" value="1"/>
</dbReference>
<dbReference type="EMBL" id="CAVLEF010000006">
    <property type="protein sequence ID" value="CAK1544829.1"/>
    <property type="molecule type" value="Genomic_DNA"/>
</dbReference>
<feature type="domain" description="Mic1" evidence="1">
    <location>
        <begin position="376"/>
        <end position="614"/>
    </location>
</feature>
<evidence type="ECO:0008006" key="5">
    <source>
        <dbReference type="Google" id="ProtNLM"/>
    </source>
</evidence>
<dbReference type="GO" id="GO:0031902">
    <property type="term" value="C:late endosome membrane"/>
    <property type="evidence" value="ECO:0007669"/>
    <property type="project" value="TreeGrafter"/>
</dbReference>
<name>A0AAV1J8P1_9NEOP</name>
<dbReference type="AlphaFoldDB" id="A0AAV1J8P1"/>
<dbReference type="InterPro" id="IPR009755">
    <property type="entry name" value="RMC1_C"/>
</dbReference>
<evidence type="ECO:0000259" key="2">
    <source>
        <dbReference type="Pfam" id="PF21029"/>
    </source>
</evidence>
<dbReference type="GO" id="GO:0035658">
    <property type="term" value="C:Mon1-Ccz1 complex"/>
    <property type="evidence" value="ECO:0007669"/>
    <property type="project" value="InterPro"/>
</dbReference>